<dbReference type="InterPro" id="IPR050216">
    <property type="entry name" value="LRR_domain-containing"/>
</dbReference>
<evidence type="ECO:0000313" key="5">
    <source>
        <dbReference type="Proteomes" id="UP000326067"/>
    </source>
</evidence>
<dbReference type="AlphaFoldDB" id="A0A5E7N3B2"/>
<protein>
    <submittedName>
        <fullName evidence="4">Uncharacterized protein</fullName>
    </submittedName>
</protein>
<dbReference type="Proteomes" id="UP000326067">
    <property type="component" value="Unassembled WGS sequence"/>
</dbReference>
<dbReference type="GO" id="GO:0005737">
    <property type="term" value="C:cytoplasm"/>
    <property type="evidence" value="ECO:0007669"/>
    <property type="project" value="TreeGrafter"/>
</dbReference>
<feature type="region of interest" description="Disordered" evidence="3">
    <location>
        <begin position="1"/>
        <end position="33"/>
    </location>
</feature>
<feature type="region of interest" description="Disordered" evidence="3">
    <location>
        <begin position="803"/>
        <end position="823"/>
    </location>
</feature>
<dbReference type="SUPFAM" id="SSF52058">
    <property type="entry name" value="L domain-like"/>
    <property type="match status" value="1"/>
</dbReference>
<evidence type="ECO:0000256" key="3">
    <source>
        <dbReference type="SAM" id="MobiDB-lite"/>
    </source>
</evidence>
<accession>A0A5E7N3B2</accession>
<dbReference type="RefSeq" id="WP_150637980.1">
    <property type="nucleotide sequence ID" value="NZ_CABVIC010000005.1"/>
</dbReference>
<gene>
    <name evidence="4" type="ORF">PS847_04370</name>
</gene>
<reference evidence="4 5" key="1">
    <citation type="submission" date="2019-09" db="EMBL/GenBank/DDBJ databases">
        <authorList>
            <person name="Chandra G."/>
            <person name="Truman W A."/>
        </authorList>
    </citation>
    <scope>NUCLEOTIDE SEQUENCE [LARGE SCALE GENOMIC DNA]</scope>
    <source>
        <strain evidence="4">PS847</strain>
    </source>
</reference>
<sequence length="823" mass="91919">MSVKPPRGGSTHVDTDVHTFPKRSSDKDFTAADMPVRDGTVPWAGLDDLMSLSTKPGDDAGPNTILPAPVVEVRPAPEVAAISPVIHRSLETYRITSTTELPDADGEGFRLYKNRRYVDVPGSGLVLVAADPDTGWYRARHPGELYPCGPWMLRDSESGIWHPHSDFSTRTNPLTAQSLDGFHAGLDVSGAQSGSDGVIRHDGKLYVVIHEQAYQVMQDLDASRPEYRVWRLVKPNDPVAADSANIYRASLGGETLAITRSEQNTWVCILTGLRGGMDGAAQAPANPFNFHRPWLTGAGPSGGQPPVLVATTRALVRRYFADATDQHADDFIARYGEAGVAEVELKRLELEFPRLNREITAWETGYKGQDIAERRRRLAIGANVRRLFKWQGEHSEKVYRDGRLVGFKLELDLGSRRNLALPGCSVPLRSVVSLGLEGSPSKSLGKLFSMLSHIETLEIRRFNGKCHELLAEIDKLPALKVLTMQEARLWLPSDGLEHFTRLTRLRELSLTHCSIWPLFSVRGMSELRVLRARSCGLSRPPVGLDQWPVASRLEVLDLYHNPDLTEAPDVTRMSGLRELNLANTFITSPPPGLGLQNGPSRLEILNLSESRLAVAPSLRGMTALREVDLHRTRIREFPDGVTSDIPRTRLNLAYTAIRAIPETIELRKGFDLTGSPIADPASLRRLIAARRQTGTDLWLGRIEADLADSPWLHHVPQTQRAEKSALWDSFVLQANPAMIKQLRNLVRTPEFQVERLLLQRRFWSFIESFQKASVGEQESLLNIASTEPSPGKMLDRLEEEVRRFDPTWQNQPPHHVPERPRFE</sequence>
<evidence type="ECO:0000256" key="1">
    <source>
        <dbReference type="ARBA" id="ARBA00022614"/>
    </source>
</evidence>
<dbReference type="Gene3D" id="3.80.10.10">
    <property type="entry name" value="Ribonuclease Inhibitor"/>
    <property type="match status" value="1"/>
</dbReference>
<evidence type="ECO:0000313" key="4">
    <source>
        <dbReference type="EMBL" id="VVP31551.1"/>
    </source>
</evidence>
<dbReference type="InterPro" id="IPR032675">
    <property type="entry name" value="LRR_dom_sf"/>
</dbReference>
<keyword evidence="1" id="KW-0433">Leucine-rich repeat</keyword>
<dbReference type="EMBL" id="CABVIC010000005">
    <property type="protein sequence ID" value="VVP31551.1"/>
    <property type="molecule type" value="Genomic_DNA"/>
</dbReference>
<proteinExistence type="predicted"/>
<name>A0A5E7N3B2_PSEFL</name>
<organism evidence="4 5">
    <name type="scientific">Pseudomonas fluorescens</name>
    <dbReference type="NCBI Taxonomy" id="294"/>
    <lineage>
        <taxon>Bacteria</taxon>
        <taxon>Pseudomonadati</taxon>
        <taxon>Pseudomonadota</taxon>
        <taxon>Gammaproteobacteria</taxon>
        <taxon>Pseudomonadales</taxon>
        <taxon>Pseudomonadaceae</taxon>
        <taxon>Pseudomonas</taxon>
    </lineage>
</organism>
<keyword evidence="2" id="KW-0677">Repeat</keyword>
<dbReference type="PANTHER" id="PTHR48051:SF1">
    <property type="entry name" value="RAS SUPPRESSOR PROTEIN 1"/>
    <property type="match status" value="1"/>
</dbReference>
<evidence type="ECO:0000256" key="2">
    <source>
        <dbReference type="ARBA" id="ARBA00022737"/>
    </source>
</evidence>
<dbReference type="PANTHER" id="PTHR48051">
    <property type="match status" value="1"/>
</dbReference>
<feature type="compositionally biased region" description="Basic and acidic residues" evidence="3">
    <location>
        <begin position="13"/>
        <end position="30"/>
    </location>
</feature>